<feature type="compositionally biased region" description="Basic and acidic residues" evidence="1">
    <location>
        <begin position="71"/>
        <end position="124"/>
    </location>
</feature>
<name>A0A553G4G6_9CORY</name>
<dbReference type="EMBL" id="VKDK01000001">
    <property type="protein sequence ID" value="TRX64399.1"/>
    <property type="molecule type" value="Genomic_DNA"/>
</dbReference>
<dbReference type="Pfam" id="PF25835">
    <property type="entry name" value="Fn3_SaeA_5th"/>
    <property type="match status" value="1"/>
</dbReference>
<dbReference type="Pfam" id="PF25832">
    <property type="entry name" value="Fn3_SaeA_2nd"/>
    <property type="match status" value="1"/>
</dbReference>
<feature type="domain" description="SaeA fourth Fn3-like" evidence="4">
    <location>
        <begin position="538"/>
        <end position="614"/>
    </location>
</feature>
<dbReference type="Pfam" id="PF25834">
    <property type="entry name" value="Fn3_SaeA_4th"/>
    <property type="match status" value="1"/>
</dbReference>
<evidence type="ECO:0000259" key="2">
    <source>
        <dbReference type="Pfam" id="PF25832"/>
    </source>
</evidence>
<gene>
    <name evidence="5" type="ORF">FNY97_00400</name>
</gene>
<comment type="caution">
    <text evidence="5">The sequence shown here is derived from an EMBL/GenBank/DDBJ whole genome shotgun (WGS) entry which is preliminary data.</text>
</comment>
<dbReference type="RefSeq" id="WP_144012828.1">
    <property type="nucleotide sequence ID" value="NZ_VKDK01000001.1"/>
</dbReference>
<feature type="domain" description="SaeA first Fn3-like" evidence="2">
    <location>
        <begin position="231"/>
        <end position="316"/>
    </location>
</feature>
<keyword evidence="6" id="KW-1185">Reference proteome</keyword>
<feature type="region of interest" description="Disordered" evidence="1">
    <location>
        <begin position="53"/>
        <end position="146"/>
    </location>
</feature>
<evidence type="ECO:0000259" key="4">
    <source>
        <dbReference type="Pfam" id="PF25835"/>
    </source>
</evidence>
<proteinExistence type="predicted"/>
<evidence type="ECO:0000313" key="5">
    <source>
        <dbReference type="EMBL" id="TRX64399.1"/>
    </source>
</evidence>
<dbReference type="InterPro" id="IPR058691">
    <property type="entry name" value="Fn3_SaeA_1st"/>
</dbReference>
<feature type="region of interest" description="Disordered" evidence="1">
    <location>
        <begin position="208"/>
        <end position="232"/>
    </location>
</feature>
<dbReference type="AlphaFoldDB" id="A0A553G4G6"/>
<evidence type="ECO:0000259" key="3">
    <source>
        <dbReference type="Pfam" id="PF25834"/>
    </source>
</evidence>
<evidence type="ECO:0000256" key="1">
    <source>
        <dbReference type="SAM" id="MobiDB-lite"/>
    </source>
</evidence>
<feature type="compositionally biased region" description="Low complexity" evidence="1">
    <location>
        <begin position="125"/>
        <end position="145"/>
    </location>
</feature>
<organism evidence="5 6">
    <name type="scientific">Corynebacterium hiratae</name>
    <dbReference type="NCBI Taxonomy" id="3139423"/>
    <lineage>
        <taxon>Bacteria</taxon>
        <taxon>Bacillati</taxon>
        <taxon>Actinomycetota</taxon>
        <taxon>Actinomycetes</taxon>
        <taxon>Mycobacteriales</taxon>
        <taxon>Corynebacteriaceae</taxon>
        <taxon>Corynebacterium</taxon>
    </lineage>
</organism>
<dbReference type="InterPro" id="IPR058694">
    <property type="entry name" value="Fn3_SaeA_4th"/>
</dbReference>
<accession>A0A553G4G6</accession>
<evidence type="ECO:0000313" key="6">
    <source>
        <dbReference type="Proteomes" id="UP000320443"/>
    </source>
</evidence>
<protein>
    <submittedName>
        <fullName evidence="5">Uncharacterized protein</fullName>
    </submittedName>
</protein>
<dbReference type="Proteomes" id="UP000320443">
    <property type="component" value="Unassembled WGS sequence"/>
</dbReference>
<dbReference type="InterPro" id="IPR058693">
    <property type="entry name" value="Fn3_SaeA_3rd"/>
</dbReference>
<feature type="domain" description="SaeA third Fn3-like" evidence="3">
    <location>
        <begin position="432"/>
        <end position="525"/>
    </location>
</feature>
<reference evidence="5 6" key="1">
    <citation type="submission" date="2019-07" db="EMBL/GenBank/DDBJ databases">
        <title>Draft genome of C. aurimucosum strain 2274.</title>
        <authorList>
            <person name="Pacheco L.G.C."/>
            <person name="Aguiar E.R.G.R."/>
            <person name="Santos C.S."/>
            <person name="Rocha D.J.P.G."/>
            <person name="Sant'Anna L.O."/>
            <person name="Mattos-Guaraldi A.L."/>
            <person name="Santos L.S."/>
        </authorList>
    </citation>
    <scope>NUCLEOTIDE SEQUENCE [LARGE SCALE GENOMIC DNA]</scope>
    <source>
        <strain evidence="5 6">2274</strain>
    </source>
</reference>
<sequence length="814" mass="91420">MTHNPKPSIADVPLSELRTLHELKRVSADDVRDAVSAPFRQFAEQIAATFNGEEVTHPELSAEARNAAVTQEERAARERAAREHAAQEEAAARERAAREEAAQAERAARERAAQERAAREEAARVEAAPAFPQPQQSQKAQSVSAGPRDFFAEWEALQAEEEQKTQVNEEDYITIPGFGIRAEYQYRQEPDWVPPGINFEVEVPLEAQPEQDSQEEPGYGVEPEPVPEDTDQRHPVRLWWPELDHTPDEVVFYRVVADDSEMVASPDAGDTLVYTKGTAYRDHTPGEAGLRHYAVWAYKGRDLRELINSQPVFMGDTGVVFPPVNVQVSTIKGAIQVSWDLLPGHSSAMVYACRDSEKEKLSPRFEQDVDSSGRKATIPVQEAGQTVVISLLGQAEFHGATEQSQDEVAVQRSVKLASELEKLELSRCERRSDYGQDSIEVDWYSPKTGEVKIYLTPTAPQADLRTSAVPKTYVESALSSAISETRGVSEPGSFQTTTVPWPPDWYEVYITPVNFNDADAWVGESKVLQRVQSIEDDQFRLIERVDSQLVTFDWPKGATAVEYSTNREHDQIREEDYDLQGGIRLHLDQHGDTVRLRPYAVFAGKRTEGEERVIQYEGLRPVTYDFEVDYSQGQVRVFLWSLGNGDKRQFSCQVVYRADRLPLFPEDGEALGIVETNLQSTTHVAHGLGPMRGQHPDFTVSIGEHVQRGGFIRLFAVEGFDSHVDSSFDSFGGQDAFSSFSESYSDPAPTLSALDKAVVVEGDVSYRLVLYPPMQNQTPHYDQNYGQQQYEQQSYDQQNYGLDYSQDQYYQGGQ</sequence>